<dbReference type="RefSeq" id="WP_290021175.1">
    <property type="nucleotide sequence ID" value="NZ_JAOPLV010000001.1"/>
</dbReference>
<evidence type="ECO:0000259" key="6">
    <source>
        <dbReference type="PROSITE" id="PS01124"/>
    </source>
</evidence>
<dbReference type="AlphaFoldDB" id="A0AAW7I5R6"/>
<feature type="transmembrane region" description="Helical" evidence="5">
    <location>
        <begin position="6"/>
        <end position="25"/>
    </location>
</feature>
<dbReference type="GO" id="GO:0043565">
    <property type="term" value="F:sequence-specific DNA binding"/>
    <property type="evidence" value="ECO:0007669"/>
    <property type="project" value="InterPro"/>
</dbReference>
<dbReference type="Gene3D" id="1.10.10.60">
    <property type="entry name" value="Homeodomain-like"/>
    <property type="match status" value="1"/>
</dbReference>
<feature type="transmembrane region" description="Helical" evidence="5">
    <location>
        <begin position="105"/>
        <end position="122"/>
    </location>
</feature>
<dbReference type="PANTHER" id="PTHR43280:SF29">
    <property type="entry name" value="ARAC-FAMILY TRANSCRIPTIONAL REGULATOR"/>
    <property type="match status" value="1"/>
</dbReference>
<dbReference type="SMART" id="SM00342">
    <property type="entry name" value="HTH_ARAC"/>
    <property type="match status" value="1"/>
</dbReference>
<dbReference type="InterPro" id="IPR009057">
    <property type="entry name" value="Homeodomain-like_sf"/>
</dbReference>
<dbReference type="InterPro" id="IPR018060">
    <property type="entry name" value="HTH_AraC"/>
</dbReference>
<organism evidence="7 8">
    <name type="scientific">Aeromonas bestiarum</name>
    <dbReference type="NCBI Taxonomy" id="105751"/>
    <lineage>
        <taxon>Bacteria</taxon>
        <taxon>Pseudomonadati</taxon>
        <taxon>Pseudomonadota</taxon>
        <taxon>Gammaproteobacteria</taxon>
        <taxon>Aeromonadales</taxon>
        <taxon>Aeromonadaceae</taxon>
        <taxon>Aeromonas</taxon>
    </lineage>
</organism>
<comment type="caution">
    <text evidence="7">The sequence shown here is derived from an EMBL/GenBank/DDBJ whole genome shotgun (WGS) entry which is preliminary data.</text>
</comment>
<feature type="transmembrane region" description="Helical" evidence="5">
    <location>
        <begin position="66"/>
        <end position="84"/>
    </location>
</feature>
<evidence type="ECO:0000313" key="8">
    <source>
        <dbReference type="Proteomes" id="UP001168216"/>
    </source>
</evidence>
<keyword evidence="3" id="KW-0804">Transcription</keyword>
<protein>
    <submittedName>
        <fullName evidence="7">AraC family transcriptional regulator</fullName>
    </submittedName>
</protein>
<evidence type="ECO:0000256" key="3">
    <source>
        <dbReference type="ARBA" id="ARBA00023163"/>
    </source>
</evidence>
<dbReference type="GO" id="GO:0003700">
    <property type="term" value="F:DNA-binding transcription factor activity"/>
    <property type="evidence" value="ECO:0007669"/>
    <property type="project" value="InterPro"/>
</dbReference>
<keyword evidence="2" id="KW-0238">DNA-binding</keyword>
<dbReference type="Pfam" id="PF12833">
    <property type="entry name" value="HTH_18"/>
    <property type="match status" value="1"/>
</dbReference>
<dbReference type="Proteomes" id="UP001168216">
    <property type="component" value="Unassembled WGS sequence"/>
</dbReference>
<dbReference type="InterPro" id="IPR018062">
    <property type="entry name" value="HTH_AraC-typ_CS"/>
</dbReference>
<dbReference type="PANTHER" id="PTHR43280">
    <property type="entry name" value="ARAC-FAMILY TRANSCRIPTIONAL REGULATOR"/>
    <property type="match status" value="1"/>
</dbReference>
<feature type="domain" description="HTH araC/xylS-type" evidence="6">
    <location>
        <begin position="265"/>
        <end position="365"/>
    </location>
</feature>
<evidence type="ECO:0000256" key="4">
    <source>
        <dbReference type="SAM" id="MobiDB-lite"/>
    </source>
</evidence>
<proteinExistence type="predicted"/>
<sequence length="375" mass="41891">MQWEEVAALLSLSLAGMLLLAALGWQWRGRWDSASGYLLALLALSSVQALEYLYHQQRLFERWPHLLKLADPLVVMLPFCLYGYMRALQGEPVLGRWRDRMVHSLPLLLVAVLALPYWLLPGAEKVRWILLGKQGDGLWPGITLYGNRYLAIMALLGLIYWWRQQRLGVVSRKPALRAWVAQLQGLQLLVALLLLGRIALSWLGWPLSTVYLQAPVTAYLLLQVLAHARLPQQAASAEITHPGGSEGQACVMSPAQDASQQPLFDELERRLKEGAYRDPGLSLGKLAGECGLSTHQASTAINACSGGNFYDWLNRYRVEEAKRLLQAGDETVASICYRAGFNSKSTFNTAFRRHTGQTPSEFRRQGLPAFRTASP</sequence>
<evidence type="ECO:0000256" key="2">
    <source>
        <dbReference type="ARBA" id="ARBA00023125"/>
    </source>
</evidence>
<keyword evidence="5" id="KW-0472">Membrane</keyword>
<name>A0AAW7I5R6_9GAMM</name>
<keyword evidence="1" id="KW-0805">Transcription regulation</keyword>
<dbReference type="PROSITE" id="PS00041">
    <property type="entry name" value="HTH_ARAC_FAMILY_1"/>
    <property type="match status" value="1"/>
</dbReference>
<dbReference type="PRINTS" id="PR00032">
    <property type="entry name" value="HTHARAC"/>
</dbReference>
<keyword evidence="5" id="KW-0812">Transmembrane</keyword>
<evidence type="ECO:0000256" key="1">
    <source>
        <dbReference type="ARBA" id="ARBA00023015"/>
    </source>
</evidence>
<feature type="region of interest" description="Disordered" evidence="4">
    <location>
        <begin position="354"/>
        <end position="375"/>
    </location>
</feature>
<evidence type="ECO:0000313" key="7">
    <source>
        <dbReference type="EMBL" id="MDM5138717.1"/>
    </source>
</evidence>
<dbReference type="EMBL" id="JAOPLV010000001">
    <property type="protein sequence ID" value="MDM5138717.1"/>
    <property type="molecule type" value="Genomic_DNA"/>
</dbReference>
<accession>A0AAW7I5R6</accession>
<dbReference type="InterPro" id="IPR020449">
    <property type="entry name" value="Tscrpt_reg_AraC-type_HTH"/>
</dbReference>
<dbReference type="SUPFAM" id="SSF46689">
    <property type="entry name" value="Homeodomain-like"/>
    <property type="match status" value="1"/>
</dbReference>
<gene>
    <name evidence="7" type="ORF">OB959_02720</name>
</gene>
<reference evidence="7" key="1">
    <citation type="submission" date="2023-08" db="EMBL/GenBank/DDBJ databases">
        <title>WGS of Aeromonas isolates.</title>
        <authorList>
            <person name="Lee H."/>
        </authorList>
    </citation>
    <scope>NUCLEOTIDE SEQUENCE</scope>
    <source>
        <strain evidence="7">SL22</strain>
    </source>
</reference>
<dbReference type="PROSITE" id="PS01124">
    <property type="entry name" value="HTH_ARAC_FAMILY_2"/>
    <property type="match status" value="1"/>
</dbReference>
<feature type="transmembrane region" description="Helical" evidence="5">
    <location>
        <begin position="142"/>
        <end position="162"/>
    </location>
</feature>
<feature type="transmembrane region" description="Helical" evidence="5">
    <location>
        <begin position="183"/>
        <end position="204"/>
    </location>
</feature>
<keyword evidence="5" id="KW-1133">Transmembrane helix</keyword>
<evidence type="ECO:0000256" key="5">
    <source>
        <dbReference type="SAM" id="Phobius"/>
    </source>
</evidence>